<dbReference type="SUPFAM" id="SSF81345">
    <property type="entry name" value="ABC transporter involved in vitamin B12 uptake, BtuC"/>
    <property type="match status" value="1"/>
</dbReference>
<dbReference type="EMBL" id="JACHGY010000001">
    <property type="protein sequence ID" value="MBB6431234.1"/>
    <property type="molecule type" value="Genomic_DNA"/>
</dbReference>
<evidence type="ECO:0000256" key="1">
    <source>
        <dbReference type="ARBA" id="ARBA00004651"/>
    </source>
</evidence>
<protein>
    <submittedName>
        <fullName evidence="9">Iron complex transport system permease protein</fullName>
    </submittedName>
</protein>
<gene>
    <name evidence="9" type="ORF">HNQ40_003040</name>
</gene>
<reference evidence="9 10" key="1">
    <citation type="submission" date="2020-08" db="EMBL/GenBank/DDBJ databases">
        <title>Genomic Encyclopedia of Type Strains, Phase IV (KMG-IV): sequencing the most valuable type-strain genomes for metagenomic binning, comparative biology and taxonomic classification.</title>
        <authorList>
            <person name="Goeker M."/>
        </authorList>
    </citation>
    <scope>NUCLEOTIDE SEQUENCE [LARGE SCALE GENOMIC DNA]</scope>
    <source>
        <strain evidence="9 10">DSM 103725</strain>
    </source>
</reference>
<evidence type="ECO:0000256" key="2">
    <source>
        <dbReference type="ARBA" id="ARBA00007935"/>
    </source>
</evidence>
<accession>A0A7X0LLS9</accession>
<evidence type="ECO:0000313" key="10">
    <source>
        <dbReference type="Proteomes" id="UP000541810"/>
    </source>
</evidence>
<evidence type="ECO:0000256" key="3">
    <source>
        <dbReference type="ARBA" id="ARBA00022448"/>
    </source>
</evidence>
<feature type="transmembrane region" description="Helical" evidence="8">
    <location>
        <begin position="12"/>
        <end position="30"/>
    </location>
</feature>
<feature type="transmembrane region" description="Helical" evidence="8">
    <location>
        <begin position="54"/>
        <end position="75"/>
    </location>
</feature>
<evidence type="ECO:0000256" key="5">
    <source>
        <dbReference type="ARBA" id="ARBA00022692"/>
    </source>
</evidence>
<dbReference type="Gene3D" id="1.10.3470.10">
    <property type="entry name" value="ABC transporter involved in vitamin B12 uptake, BtuC"/>
    <property type="match status" value="1"/>
</dbReference>
<feature type="transmembrane region" description="Helical" evidence="8">
    <location>
        <begin position="204"/>
        <end position="224"/>
    </location>
</feature>
<dbReference type="PANTHER" id="PTHR30472:SF25">
    <property type="entry name" value="ABC TRANSPORTER PERMEASE PROTEIN MJ0876-RELATED"/>
    <property type="match status" value="1"/>
</dbReference>
<feature type="transmembrane region" description="Helical" evidence="8">
    <location>
        <begin position="107"/>
        <end position="130"/>
    </location>
</feature>
<evidence type="ECO:0000256" key="8">
    <source>
        <dbReference type="SAM" id="Phobius"/>
    </source>
</evidence>
<sequence>MTTRDRPSDFKVLAALLGVFLLAAALRLLIGTSSLGLPGGDAGWEVLALRGDRLVTASLVGAALAVAGVALQALLRNPLAEPFILGLSTGAAAGMVGQRLLAAALGVSLGFGFGGAALGAGVCMMIVYLASQRHGVLDPLGLLLTGVVLSTISGALIMLAVHLRPDLLRVELSQWMMGYLSEDRGAVVSWGRGLLDRDAGWRVGLPWVFFVVAGIFGLGLGYLLRQAKAMDLATLSSVEARALGVNLHRLRRGLFGVSCLLAAGAVVLAGPIAFVGLVCPHVARLLVGPRHRGLLWSSALLGATLVILADTVGAELARRLGVGVVPLGVFTAIVGGGAFLWMLRPHLGRGVE</sequence>
<keyword evidence="3" id="KW-0813">Transport</keyword>
<dbReference type="AlphaFoldDB" id="A0A7X0LLS9"/>
<dbReference type="CDD" id="cd06550">
    <property type="entry name" value="TM_ABC_iron-siderophores_like"/>
    <property type="match status" value="1"/>
</dbReference>
<comment type="subcellular location">
    <subcellularLocation>
        <location evidence="1">Cell membrane</location>
        <topology evidence="1">Multi-pass membrane protein</topology>
    </subcellularLocation>
</comment>
<keyword evidence="7 8" id="KW-0472">Membrane</keyword>
<keyword evidence="10" id="KW-1185">Reference proteome</keyword>
<feature type="transmembrane region" description="Helical" evidence="8">
    <location>
        <begin position="294"/>
        <end position="313"/>
    </location>
</feature>
<comment type="similarity">
    <text evidence="2">Belongs to the binding-protein-dependent transport system permease family. FecCD subfamily.</text>
</comment>
<dbReference type="RefSeq" id="WP_184678718.1">
    <property type="nucleotide sequence ID" value="NZ_JACHGY010000001.1"/>
</dbReference>
<evidence type="ECO:0000313" key="9">
    <source>
        <dbReference type="EMBL" id="MBB6431234.1"/>
    </source>
</evidence>
<dbReference type="InterPro" id="IPR000522">
    <property type="entry name" value="ABC_transptr_permease_BtuC"/>
</dbReference>
<evidence type="ECO:0000256" key="7">
    <source>
        <dbReference type="ARBA" id="ARBA00023136"/>
    </source>
</evidence>
<comment type="caution">
    <text evidence="9">The sequence shown here is derived from an EMBL/GenBank/DDBJ whole genome shotgun (WGS) entry which is preliminary data.</text>
</comment>
<dbReference type="Pfam" id="PF01032">
    <property type="entry name" value="FecCD"/>
    <property type="match status" value="1"/>
</dbReference>
<organism evidence="9 10">
    <name type="scientific">Algisphaera agarilytica</name>
    <dbReference type="NCBI Taxonomy" id="1385975"/>
    <lineage>
        <taxon>Bacteria</taxon>
        <taxon>Pseudomonadati</taxon>
        <taxon>Planctomycetota</taxon>
        <taxon>Phycisphaerae</taxon>
        <taxon>Phycisphaerales</taxon>
        <taxon>Phycisphaeraceae</taxon>
        <taxon>Algisphaera</taxon>
    </lineage>
</organism>
<dbReference type="InterPro" id="IPR037294">
    <property type="entry name" value="ABC_BtuC-like"/>
</dbReference>
<dbReference type="GO" id="GO:0005886">
    <property type="term" value="C:plasma membrane"/>
    <property type="evidence" value="ECO:0007669"/>
    <property type="project" value="UniProtKB-SubCell"/>
</dbReference>
<dbReference type="Proteomes" id="UP000541810">
    <property type="component" value="Unassembled WGS sequence"/>
</dbReference>
<feature type="transmembrane region" description="Helical" evidence="8">
    <location>
        <begin position="320"/>
        <end position="343"/>
    </location>
</feature>
<keyword evidence="6 8" id="KW-1133">Transmembrane helix</keyword>
<dbReference type="GO" id="GO:0022857">
    <property type="term" value="F:transmembrane transporter activity"/>
    <property type="evidence" value="ECO:0007669"/>
    <property type="project" value="InterPro"/>
</dbReference>
<feature type="transmembrane region" description="Helical" evidence="8">
    <location>
        <begin position="253"/>
        <end position="274"/>
    </location>
</feature>
<feature type="transmembrane region" description="Helical" evidence="8">
    <location>
        <begin position="142"/>
        <end position="163"/>
    </location>
</feature>
<keyword evidence="5 8" id="KW-0812">Transmembrane</keyword>
<evidence type="ECO:0000256" key="6">
    <source>
        <dbReference type="ARBA" id="ARBA00022989"/>
    </source>
</evidence>
<proteinExistence type="inferred from homology"/>
<keyword evidence="4" id="KW-1003">Cell membrane</keyword>
<evidence type="ECO:0000256" key="4">
    <source>
        <dbReference type="ARBA" id="ARBA00022475"/>
    </source>
</evidence>
<dbReference type="PANTHER" id="PTHR30472">
    <property type="entry name" value="FERRIC ENTEROBACTIN TRANSPORT SYSTEM PERMEASE PROTEIN"/>
    <property type="match status" value="1"/>
</dbReference>
<feature type="transmembrane region" description="Helical" evidence="8">
    <location>
        <begin position="82"/>
        <end position="101"/>
    </location>
</feature>
<name>A0A7X0LLS9_9BACT</name>